<accession>X0Y2B5</accession>
<feature type="non-terminal residue" evidence="1">
    <location>
        <position position="64"/>
    </location>
</feature>
<protein>
    <submittedName>
        <fullName evidence="1">Uncharacterized protein</fullName>
    </submittedName>
</protein>
<comment type="caution">
    <text evidence="1">The sequence shown here is derived from an EMBL/GenBank/DDBJ whole genome shotgun (WGS) entry which is preliminary data.</text>
</comment>
<name>X0Y2B5_9ZZZZ</name>
<dbReference type="AlphaFoldDB" id="X0Y2B5"/>
<reference evidence="1" key="1">
    <citation type="journal article" date="2014" name="Front. Microbiol.">
        <title>High frequency of phylogenetically diverse reductive dehalogenase-homologous genes in deep subseafloor sedimentary metagenomes.</title>
        <authorList>
            <person name="Kawai M."/>
            <person name="Futagami T."/>
            <person name="Toyoda A."/>
            <person name="Takaki Y."/>
            <person name="Nishi S."/>
            <person name="Hori S."/>
            <person name="Arai W."/>
            <person name="Tsubouchi T."/>
            <person name="Morono Y."/>
            <person name="Uchiyama I."/>
            <person name="Ito T."/>
            <person name="Fujiyama A."/>
            <person name="Inagaki F."/>
            <person name="Takami H."/>
        </authorList>
    </citation>
    <scope>NUCLEOTIDE SEQUENCE</scope>
    <source>
        <strain evidence="1">Expedition CK06-06</strain>
    </source>
</reference>
<dbReference type="EMBL" id="BARS01059118">
    <property type="protein sequence ID" value="GAG42898.1"/>
    <property type="molecule type" value="Genomic_DNA"/>
</dbReference>
<gene>
    <name evidence="1" type="ORF">S01H1_85827</name>
</gene>
<sequence>NEARAVTLKDRRGYANNLTPKIKFVTSGNELYFNPPAVEKHGMADWKYARVAFDTKSGVFMIRR</sequence>
<organism evidence="1">
    <name type="scientific">marine sediment metagenome</name>
    <dbReference type="NCBI Taxonomy" id="412755"/>
    <lineage>
        <taxon>unclassified sequences</taxon>
        <taxon>metagenomes</taxon>
        <taxon>ecological metagenomes</taxon>
    </lineage>
</organism>
<evidence type="ECO:0000313" key="1">
    <source>
        <dbReference type="EMBL" id="GAG42898.1"/>
    </source>
</evidence>
<feature type="non-terminal residue" evidence="1">
    <location>
        <position position="1"/>
    </location>
</feature>
<proteinExistence type="predicted"/>